<gene>
    <name evidence="1" type="ORF">QJU78_03805</name>
</gene>
<dbReference type="Proteomes" id="UP001230466">
    <property type="component" value="Unassembled WGS sequence"/>
</dbReference>
<dbReference type="AlphaFoldDB" id="A0AAW8CP99"/>
<name>A0AAW8CP99_9PAST</name>
<dbReference type="RefSeq" id="WP_211598187.1">
    <property type="nucleotide sequence ID" value="NZ_JAGRQI010000012.1"/>
</dbReference>
<comment type="caution">
    <text evidence="1">The sequence shown here is derived from an EMBL/GenBank/DDBJ whole genome shotgun (WGS) entry which is preliminary data.</text>
</comment>
<organism evidence="1 2">
    <name type="scientific">Pasteurella atlantica</name>
    <dbReference type="NCBI Taxonomy" id="2827233"/>
    <lineage>
        <taxon>Bacteria</taxon>
        <taxon>Pseudomonadati</taxon>
        <taxon>Pseudomonadota</taxon>
        <taxon>Gammaproteobacteria</taxon>
        <taxon>Pasteurellales</taxon>
        <taxon>Pasteurellaceae</taxon>
        <taxon>Pasteurella</taxon>
    </lineage>
</organism>
<proteinExistence type="predicted"/>
<accession>A0AAW8CP99</accession>
<evidence type="ECO:0000313" key="2">
    <source>
        <dbReference type="Proteomes" id="UP001230466"/>
    </source>
</evidence>
<reference evidence="1" key="1">
    <citation type="journal article" date="2023" name="Front. Microbiol.">
        <title>Phylogeography and host specificity of Pasteurellaceae pathogenic to sea-farmed fish in the north-east Atlantic.</title>
        <authorList>
            <person name="Gulla S."/>
            <person name="Colquhoun D.J."/>
            <person name="Olsen A.B."/>
            <person name="Spilsberg B."/>
            <person name="Lagesen K."/>
            <person name="Aakesson C.P."/>
            <person name="Strom S."/>
            <person name="Manji F."/>
            <person name="Birkbeck T.H."/>
            <person name="Nilsen H.K."/>
        </authorList>
    </citation>
    <scope>NUCLEOTIDE SEQUENCE</scope>
    <source>
        <strain evidence="1">VIB1234</strain>
    </source>
</reference>
<sequence length="121" mass="13728">MNKQFFHPYLTYNARIDENLKGNFSLKFDPSKPYTHHSRYLKDVTLLGKNDNSVTVNELDNDITGNAGNNVVIFSGKFAEYKIIKNKSKIIVEDKVSARDGSNTLSGIEKLQFKDKAVNLK</sequence>
<dbReference type="EMBL" id="JASAYJ010000006">
    <property type="protein sequence ID" value="MDP8186905.1"/>
    <property type="molecule type" value="Genomic_DNA"/>
</dbReference>
<protein>
    <submittedName>
        <fullName evidence="1">Uncharacterized protein</fullName>
    </submittedName>
</protein>
<evidence type="ECO:0000313" key="1">
    <source>
        <dbReference type="EMBL" id="MDP8186905.1"/>
    </source>
</evidence>